<dbReference type="Pfam" id="PF16153">
    <property type="entry name" value="DUF4861"/>
    <property type="match status" value="1"/>
</dbReference>
<accession>A0A9X3BHZ8</accession>
<name>A0A9X3BHZ8_9BACT</name>
<reference evidence="1" key="1">
    <citation type="submission" date="2022-09" db="EMBL/GenBank/DDBJ databases">
        <authorList>
            <person name="Yuan C."/>
            <person name="Ke Z."/>
        </authorList>
    </citation>
    <scope>NUCLEOTIDE SEQUENCE</scope>
    <source>
        <strain evidence="1">LB-8</strain>
    </source>
</reference>
<evidence type="ECO:0000313" key="1">
    <source>
        <dbReference type="EMBL" id="MCU7549428.1"/>
    </source>
</evidence>
<dbReference type="InterPro" id="IPR032342">
    <property type="entry name" value="DUF4861"/>
</dbReference>
<dbReference type="AlphaFoldDB" id="A0A9X3BHZ8"/>
<gene>
    <name evidence="1" type="ORF">OCK74_09900</name>
</gene>
<sequence length="429" mass="48501">MIRNVLFIWLSITIVVSFSCKNGSNSGNHQIILTNTSDVKLTDKPVIIKRQDLPYSKDSQLFPLITSSNGDTIQAQLDDTDHDKKWDELFFVIDLSPKEEKTLSLAWTSSPIKYENRSHVRFGVRQTKESHVAPAMSDTFYADQLPGVIGYQHYQTDGPTWENDKVGFRQYLDGRNSIDVFGKTVSYMTPDSVGIGKDGYTENNYSVMKDWGTDILAVANSVGIGGISLMIKDSLARLGVTEQDSINNVDSTIFRIQSNGPVRSIMNFSYKGWKPLDRNLSVEQTTSIWPGMYAFKNTVSIDHLQGDEQLLIGLANSNTAKKPTELILNDQWVALLTHDKQSINKTWYLGMALILPKDVYQGYIEAPKQGRVSNTFLGRLKIRNHQPISYYAVACWELTDPQFSKADYFTNYVRNMVDQMTAEVKVKIQ</sequence>
<dbReference type="RefSeq" id="WP_279296868.1">
    <property type="nucleotide sequence ID" value="NZ_JAOTIF010000005.1"/>
</dbReference>
<keyword evidence="2" id="KW-1185">Reference proteome</keyword>
<comment type="caution">
    <text evidence="1">The sequence shown here is derived from an EMBL/GenBank/DDBJ whole genome shotgun (WGS) entry which is preliminary data.</text>
</comment>
<dbReference type="EMBL" id="JAOTIF010000005">
    <property type="protein sequence ID" value="MCU7549428.1"/>
    <property type="molecule type" value="Genomic_DNA"/>
</dbReference>
<organism evidence="1 2">
    <name type="scientific">Paraflavisolibacter caeni</name>
    <dbReference type="NCBI Taxonomy" id="2982496"/>
    <lineage>
        <taxon>Bacteria</taxon>
        <taxon>Pseudomonadati</taxon>
        <taxon>Bacteroidota</taxon>
        <taxon>Chitinophagia</taxon>
        <taxon>Chitinophagales</taxon>
        <taxon>Chitinophagaceae</taxon>
        <taxon>Paraflavisolibacter</taxon>
    </lineage>
</organism>
<protein>
    <submittedName>
        <fullName evidence="1">DUF4861 domain-containing protein</fullName>
    </submittedName>
</protein>
<dbReference type="PROSITE" id="PS51257">
    <property type="entry name" value="PROKAR_LIPOPROTEIN"/>
    <property type="match status" value="1"/>
</dbReference>
<dbReference type="Proteomes" id="UP001155483">
    <property type="component" value="Unassembled WGS sequence"/>
</dbReference>
<evidence type="ECO:0000313" key="2">
    <source>
        <dbReference type="Proteomes" id="UP001155483"/>
    </source>
</evidence>
<proteinExistence type="predicted"/>
<reference evidence="1" key="2">
    <citation type="submission" date="2023-04" db="EMBL/GenBank/DDBJ databases">
        <title>Paracnuella aquatica gen. nov., sp. nov., a member of the family Chitinophagaceae isolated from a hot spring.</title>
        <authorList>
            <person name="Wang C."/>
        </authorList>
    </citation>
    <scope>NUCLEOTIDE SEQUENCE</scope>
    <source>
        <strain evidence="1">LB-8</strain>
    </source>
</reference>